<protein>
    <submittedName>
        <fullName evidence="2">Inositol monophosphatase family protein</fullName>
    </submittedName>
</protein>
<dbReference type="GO" id="GO:0046872">
    <property type="term" value="F:metal ion binding"/>
    <property type="evidence" value="ECO:0007669"/>
    <property type="project" value="UniProtKB-KW"/>
</dbReference>
<sequence>MSDSTHAPPAFRDTWEPRLRALCEELRATVRTSLTGALEAGSLDALGRAEGIGAGDFAFGLDVPTERLLDGWLERVAARAPLSLMTEDSGWRHRGPDGSGGVRELPDFDHGGPRIAIDPIDGTRNLMHDLRSAWTLVSYCDAGAGPPRLGDVCAGIVAELPDSRGGRFRVVSAARGQGCRIEEREVADGRLLGERRLTADDDDRADHGYFPFFRYAPDLRAPIAALESAFLQRLETQEQALVEHCFDDQYICSAGQLVLTMLGRYRMVVDARPLVAARLGRSTRPSKPYDLAGAVLCAREAGCVVEAPDGSELDFELDTLTPVAFAAFHNPATARRLAPHLRAVLGV</sequence>
<keyword evidence="3" id="KW-1185">Reference proteome</keyword>
<dbReference type="Pfam" id="PF00459">
    <property type="entry name" value="Inositol_P"/>
    <property type="match status" value="1"/>
</dbReference>
<accession>A0A518BIP4</accession>
<dbReference type="SUPFAM" id="SSF56655">
    <property type="entry name" value="Carbohydrate phosphatase"/>
    <property type="match status" value="1"/>
</dbReference>
<organism evidence="2 3">
    <name type="scientific">Engelhardtia mirabilis</name>
    <dbReference type="NCBI Taxonomy" id="2528011"/>
    <lineage>
        <taxon>Bacteria</taxon>
        <taxon>Pseudomonadati</taxon>
        <taxon>Planctomycetota</taxon>
        <taxon>Planctomycetia</taxon>
        <taxon>Planctomycetia incertae sedis</taxon>
        <taxon>Engelhardtia</taxon>
    </lineage>
</organism>
<keyword evidence="1" id="KW-0460">Magnesium</keyword>
<proteinExistence type="predicted"/>
<dbReference type="RefSeq" id="WP_145064644.1">
    <property type="nucleotide sequence ID" value="NZ_CP036287.1"/>
</dbReference>
<feature type="binding site" evidence="1">
    <location>
        <position position="290"/>
    </location>
    <ligand>
        <name>Mg(2+)</name>
        <dbReference type="ChEBI" id="CHEBI:18420"/>
        <label>1</label>
        <note>catalytic</note>
    </ligand>
</feature>
<keyword evidence="1" id="KW-0479">Metal-binding</keyword>
<dbReference type="Gene3D" id="3.40.190.80">
    <property type="match status" value="1"/>
</dbReference>
<dbReference type="PRINTS" id="PR00377">
    <property type="entry name" value="IMPHPHTASES"/>
</dbReference>
<dbReference type="AlphaFoldDB" id="A0A518BIP4"/>
<comment type="cofactor">
    <cofactor evidence="1">
        <name>Mg(2+)</name>
        <dbReference type="ChEBI" id="CHEBI:18420"/>
    </cofactor>
</comment>
<evidence type="ECO:0000313" key="3">
    <source>
        <dbReference type="Proteomes" id="UP000316921"/>
    </source>
</evidence>
<dbReference type="EMBL" id="CP036287">
    <property type="protein sequence ID" value="QDU66842.1"/>
    <property type="molecule type" value="Genomic_DNA"/>
</dbReference>
<feature type="binding site" evidence="1">
    <location>
        <position position="120"/>
    </location>
    <ligand>
        <name>Mg(2+)</name>
        <dbReference type="ChEBI" id="CHEBI:18420"/>
        <label>1</label>
        <note>catalytic</note>
    </ligand>
</feature>
<feature type="binding site" evidence="1">
    <location>
        <position position="118"/>
    </location>
    <ligand>
        <name>Mg(2+)</name>
        <dbReference type="ChEBI" id="CHEBI:18420"/>
        <label>1</label>
        <note>catalytic</note>
    </ligand>
</feature>
<name>A0A518BIP4_9BACT</name>
<feature type="binding site" evidence="1">
    <location>
        <position position="121"/>
    </location>
    <ligand>
        <name>Mg(2+)</name>
        <dbReference type="ChEBI" id="CHEBI:18420"/>
        <label>1</label>
        <note>catalytic</note>
    </ligand>
</feature>
<evidence type="ECO:0000313" key="2">
    <source>
        <dbReference type="EMBL" id="QDU66842.1"/>
    </source>
</evidence>
<evidence type="ECO:0000256" key="1">
    <source>
        <dbReference type="PIRSR" id="PIRSR600760-2"/>
    </source>
</evidence>
<dbReference type="KEGG" id="pbap:Pla133_19180"/>
<dbReference type="InterPro" id="IPR000760">
    <property type="entry name" value="Inositol_monophosphatase-like"/>
</dbReference>
<dbReference type="Proteomes" id="UP000316921">
    <property type="component" value="Chromosome"/>
</dbReference>
<gene>
    <name evidence="2" type="ORF">Pla133_19180</name>
</gene>
<reference evidence="2 3" key="1">
    <citation type="submission" date="2019-02" db="EMBL/GenBank/DDBJ databases">
        <title>Deep-cultivation of Planctomycetes and their phenomic and genomic characterization uncovers novel biology.</title>
        <authorList>
            <person name="Wiegand S."/>
            <person name="Jogler M."/>
            <person name="Boedeker C."/>
            <person name="Pinto D."/>
            <person name="Vollmers J."/>
            <person name="Rivas-Marin E."/>
            <person name="Kohn T."/>
            <person name="Peeters S.H."/>
            <person name="Heuer A."/>
            <person name="Rast P."/>
            <person name="Oberbeckmann S."/>
            <person name="Bunk B."/>
            <person name="Jeske O."/>
            <person name="Meyerdierks A."/>
            <person name="Storesund J.E."/>
            <person name="Kallscheuer N."/>
            <person name="Luecker S."/>
            <person name="Lage O.M."/>
            <person name="Pohl T."/>
            <person name="Merkel B.J."/>
            <person name="Hornburger P."/>
            <person name="Mueller R.-W."/>
            <person name="Bruemmer F."/>
            <person name="Labrenz M."/>
            <person name="Spormann A.M."/>
            <person name="Op den Camp H."/>
            <person name="Overmann J."/>
            <person name="Amann R."/>
            <person name="Jetten M.S.M."/>
            <person name="Mascher T."/>
            <person name="Medema M.H."/>
            <person name="Devos D.P."/>
            <person name="Kaster A.-K."/>
            <person name="Ovreas L."/>
            <person name="Rohde M."/>
            <person name="Galperin M.Y."/>
            <person name="Jogler C."/>
        </authorList>
    </citation>
    <scope>NUCLEOTIDE SEQUENCE [LARGE SCALE GENOMIC DNA]</scope>
    <source>
        <strain evidence="2 3">Pla133</strain>
    </source>
</reference>
<dbReference type="Gene3D" id="3.30.540.10">
    <property type="entry name" value="Fructose-1,6-Bisphosphatase, subunit A, domain 1"/>
    <property type="match status" value="1"/>
</dbReference>